<name>A0A9Q0M9E0_BLOTA</name>
<comment type="caution">
    <text evidence="6">The sequence shown here is derived from an EMBL/GenBank/DDBJ whole genome shotgun (WGS) entry which is preliminary data.</text>
</comment>
<dbReference type="InterPro" id="IPR001254">
    <property type="entry name" value="Trypsin_dom"/>
</dbReference>
<keyword evidence="2" id="KW-0378">Hydrolase</keyword>
<dbReference type="AlphaFoldDB" id="A0A9Q0M9E0"/>
<keyword evidence="1" id="KW-0645">Protease</keyword>
<keyword evidence="3" id="KW-0720">Serine protease</keyword>
<accession>A0A9Q0M9E0</accession>
<dbReference type="GO" id="GO:0004252">
    <property type="term" value="F:serine-type endopeptidase activity"/>
    <property type="evidence" value="ECO:0007669"/>
    <property type="project" value="InterPro"/>
</dbReference>
<dbReference type="InterPro" id="IPR009003">
    <property type="entry name" value="Peptidase_S1_PA"/>
</dbReference>
<protein>
    <recommendedName>
        <fullName evidence="5">Peptidase S1 domain-containing protein</fullName>
    </recommendedName>
</protein>
<dbReference type="InterPro" id="IPR043504">
    <property type="entry name" value="Peptidase_S1_PA_chymotrypsin"/>
</dbReference>
<proteinExistence type="predicted"/>
<keyword evidence="7" id="KW-1185">Reference proteome</keyword>
<evidence type="ECO:0000256" key="3">
    <source>
        <dbReference type="ARBA" id="ARBA00022825"/>
    </source>
</evidence>
<dbReference type="Proteomes" id="UP001142055">
    <property type="component" value="Chromosome 1"/>
</dbReference>
<organism evidence="6 7">
    <name type="scientific">Blomia tropicalis</name>
    <name type="common">Mite</name>
    <dbReference type="NCBI Taxonomy" id="40697"/>
    <lineage>
        <taxon>Eukaryota</taxon>
        <taxon>Metazoa</taxon>
        <taxon>Ecdysozoa</taxon>
        <taxon>Arthropoda</taxon>
        <taxon>Chelicerata</taxon>
        <taxon>Arachnida</taxon>
        <taxon>Acari</taxon>
        <taxon>Acariformes</taxon>
        <taxon>Sarcoptiformes</taxon>
        <taxon>Astigmata</taxon>
        <taxon>Glycyphagoidea</taxon>
        <taxon>Echimyopodidae</taxon>
        <taxon>Blomia</taxon>
    </lineage>
</organism>
<evidence type="ECO:0000313" key="7">
    <source>
        <dbReference type="Proteomes" id="UP001142055"/>
    </source>
</evidence>
<dbReference type="PANTHER" id="PTHR24276">
    <property type="entry name" value="POLYSERASE-RELATED"/>
    <property type="match status" value="1"/>
</dbReference>
<dbReference type="EMBL" id="JAPWDV010000001">
    <property type="protein sequence ID" value="KAJ6221497.1"/>
    <property type="molecule type" value="Genomic_DNA"/>
</dbReference>
<dbReference type="GO" id="GO:0006508">
    <property type="term" value="P:proteolysis"/>
    <property type="evidence" value="ECO:0007669"/>
    <property type="project" value="UniProtKB-KW"/>
</dbReference>
<dbReference type="InterPro" id="IPR050430">
    <property type="entry name" value="Peptidase_S1"/>
</dbReference>
<dbReference type="PROSITE" id="PS50240">
    <property type="entry name" value="TRYPSIN_DOM"/>
    <property type="match status" value="1"/>
</dbReference>
<dbReference type="PANTHER" id="PTHR24276:SF91">
    <property type="entry name" value="AT26814P-RELATED"/>
    <property type="match status" value="1"/>
</dbReference>
<dbReference type="Gene3D" id="2.40.10.10">
    <property type="entry name" value="Trypsin-like serine proteases"/>
    <property type="match status" value="1"/>
</dbReference>
<evidence type="ECO:0000259" key="5">
    <source>
        <dbReference type="PROSITE" id="PS50240"/>
    </source>
</evidence>
<sequence>MKTQTPMKLGQLTANPAELPVPEFDPPDQEWFNITGWGGDNGLPYNESLQIAEEKVFNRQQCADSFRGNLTLRQFCGFGYSEGMNVRLTLGDQGGPAANKSVLIGISLKPDPNRLDIFTNVGMFVEWIKEIIDTNH</sequence>
<dbReference type="SUPFAM" id="SSF50494">
    <property type="entry name" value="Trypsin-like serine proteases"/>
    <property type="match status" value="1"/>
</dbReference>
<gene>
    <name evidence="6" type="ORF">RDWZM_000042</name>
</gene>
<evidence type="ECO:0000256" key="2">
    <source>
        <dbReference type="ARBA" id="ARBA00022801"/>
    </source>
</evidence>
<evidence type="ECO:0000313" key="6">
    <source>
        <dbReference type="EMBL" id="KAJ6221497.1"/>
    </source>
</evidence>
<evidence type="ECO:0000256" key="4">
    <source>
        <dbReference type="ARBA" id="ARBA00023157"/>
    </source>
</evidence>
<keyword evidence="4" id="KW-1015">Disulfide bond</keyword>
<reference evidence="6" key="1">
    <citation type="submission" date="2022-12" db="EMBL/GenBank/DDBJ databases">
        <title>Genome assemblies of Blomia tropicalis.</title>
        <authorList>
            <person name="Cui Y."/>
        </authorList>
    </citation>
    <scope>NUCLEOTIDE SEQUENCE</scope>
    <source>
        <tissue evidence="6">Adult mites</tissue>
    </source>
</reference>
<evidence type="ECO:0000256" key="1">
    <source>
        <dbReference type="ARBA" id="ARBA00022670"/>
    </source>
</evidence>
<dbReference type="Pfam" id="PF00089">
    <property type="entry name" value="Trypsin"/>
    <property type="match status" value="1"/>
</dbReference>
<feature type="domain" description="Peptidase S1" evidence="5">
    <location>
        <begin position="1"/>
        <end position="133"/>
    </location>
</feature>